<evidence type="ECO:0000259" key="6">
    <source>
        <dbReference type="PROSITE" id="PS51007"/>
    </source>
</evidence>
<evidence type="ECO:0000256" key="3">
    <source>
        <dbReference type="ARBA" id="ARBA00022723"/>
    </source>
</evidence>
<dbReference type="GO" id="GO:0005506">
    <property type="term" value="F:iron ion binding"/>
    <property type="evidence" value="ECO:0007669"/>
    <property type="project" value="InterPro"/>
</dbReference>
<evidence type="ECO:0000256" key="4">
    <source>
        <dbReference type="ARBA" id="ARBA00022982"/>
    </source>
</evidence>
<gene>
    <name evidence="7" type="ORF">MNBD_GAMMA23-1184</name>
</gene>
<dbReference type="GO" id="GO:0020037">
    <property type="term" value="F:heme binding"/>
    <property type="evidence" value="ECO:0007669"/>
    <property type="project" value="InterPro"/>
</dbReference>
<proteinExistence type="predicted"/>
<accession>A0A3B1A3T2</accession>
<keyword evidence="4" id="KW-0249">Electron transport</keyword>
<dbReference type="GO" id="GO:0009055">
    <property type="term" value="F:electron transfer activity"/>
    <property type="evidence" value="ECO:0007669"/>
    <property type="project" value="InterPro"/>
</dbReference>
<protein>
    <submittedName>
        <fullName evidence="7">Cytochrome c family protein</fullName>
    </submittedName>
</protein>
<evidence type="ECO:0000256" key="1">
    <source>
        <dbReference type="ARBA" id="ARBA00022448"/>
    </source>
</evidence>
<evidence type="ECO:0000256" key="5">
    <source>
        <dbReference type="ARBA" id="ARBA00023004"/>
    </source>
</evidence>
<keyword evidence="1" id="KW-0813">Transport</keyword>
<dbReference type="InterPro" id="IPR051459">
    <property type="entry name" value="Cytochrome_c-type_DH"/>
</dbReference>
<dbReference type="Pfam" id="PF13442">
    <property type="entry name" value="Cytochrome_CBB3"/>
    <property type="match status" value="1"/>
</dbReference>
<dbReference type="PRINTS" id="PR00605">
    <property type="entry name" value="CYTCHROMECIC"/>
</dbReference>
<sequence>MKKMLFIFAISFVLVSCSKEEPSKSVTSESTAVVAVKPVITNVTPMPASQADFDFSKMALGGKLFKQNCATCHGDNAEGTPDWRKRNPDGTLKPPPLNGTAHTWHHSKELLMSIITMGTANQGGNMPAWGDKLSQQEIDAILTWVQSKWPEEIYTSWLEINRR</sequence>
<organism evidence="7">
    <name type="scientific">hydrothermal vent metagenome</name>
    <dbReference type="NCBI Taxonomy" id="652676"/>
    <lineage>
        <taxon>unclassified sequences</taxon>
        <taxon>metagenomes</taxon>
        <taxon>ecological metagenomes</taxon>
    </lineage>
</organism>
<keyword evidence="5" id="KW-0408">Iron</keyword>
<dbReference type="Gene3D" id="1.10.760.10">
    <property type="entry name" value="Cytochrome c-like domain"/>
    <property type="match status" value="1"/>
</dbReference>
<dbReference type="InterPro" id="IPR009056">
    <property type="entry name" value="Cyt_c-like_dom"/>
</dbReference>
<name>A0A3B1A3T2_9ZZZZ</name>
<reference evidence="7" key="1">
    <citation type="submission" date="2018-06" db="EMBL/GenBank/DDBJ databases">
        <authorList>
            <person name="Zhirakovskaya E."/>
        </authorList>
    </citation>
    <scope>NUCLEOTIDE SEQUENCE</scope>
</reference>
<dbReference type="AlphaFoldDB" id="A0A3B1A3T2"/>
<dbReference type="EMBL" id="UOFT01000040">
    <property type="protein sequence ID" value="VAW94783.1"/>
    <property type="molecule type" value="Genomic_DNA"/>
</dbReference>
<dbReference type="SUPFAM" id="SSF46626">
    <property type="entry name" value="Cytochrome c"/>
    <property type="match status" value="1"/>
</dbReference>
<keyword evidence="3" id="KW-0479">Metal-binding</keyword>
<keyword evidence="2" id="KW-0349">Heme</keyword>
<evidence type="ECO:0000313" key="7">
    <source>
        <dbReference type="EMBL" id="VAW94783.1"/>
    </source>
</evidence>
<dbReference type="PROSITE" id="PS51257">
    <property type="entry name" value="PROKAR_LIPOPROTEIN"/>
    <property type="match status" value="1"/>
</dbReference>
<dbReference type="InterPro" id="IPR008168">
    <property type="entry name" value="Cyt_C_IC"/>
</dbReference>
<dbReference type="PROSITE" id="PS51007">
    <property type="entry name" value="CYTC"/>
    <property type="match status" value="1"/>
</dbReference>
<feature type="domain" description="Cytochrome c" evidence="6">
    <location>
        <begin position="56"/>
        <end position="149"/>
    </location>
</feature>
<dbReference type="PANTHER" id="PTHR35008:SF4">
    <property type="entry name" value="BLL4482 PROTEIN"/>
    <property type="match status" value="1"/>
</dbReference>
<evidence type="ECO:0000256" key="2">
    <source>
        <dbReference type="ARBA" id="ARBA00022617"/>
    </source>
</evidence>
<dbReference type="PANTHER" id="PTHR35008">
    <property type="entry name" value="BLL4482 PROTEIN-RELATED"/>
    <property type="match status" value="1"/>
</dbReference>
<dbReference type="InterPro" id="IPR036909">
    <property type="entry name" value="Cyt_c-like_dom_sf"/>
</dbReference>